<keyword evidence="2" id="KW-1185">Reference proteome</keyword>
<dbReference type="RefSeq" id="WP_316413920.1">
    <property type="nucleotide sequence ID" value="NZ_AP027080.1"/>
</dbReference>
<protein>
    <recommendedName>
        <fullName evidence="3">DUF4845 domain-containing protein</fullName>
    </recommendedName>
</protein>
<dbReference type="KEGG" id="msil:METEAL_01980"/>
<dbReference type="Proteomes" id="UP001238179">
    <property type="component" value="Chromosome"/>
</dbReference>
<evidence type="ECO:0008006" key="3">
    <source>
        <dbReference type="Google" id="ProtNLM"/>
    </source>
</evidence>
<sequence length="131" mass="13914">MSAMRRNERGEGKIGCIVSLLVLIIVGGVAAKVVPVLYANNSLVNAAEDLGSRAGVIPAATLEQQLRAKAAELEIPEALVKGGITLTILGDRSAGTCVIKLKYTQKLDLYGAYTLPITTDKTISRPYMDAR</sequence>
<accession>A0AA48GJR9</accession>
<name>A0AA48GJR9_9BACT</name>
<dbReference type="AlphaFoldDB" id="A0AA48GJR9"/>
<dbReference type="EMBL" id="AP027080">
    <property type="protein sequence ID" value="BDU71024.1"/>
    <property type="molecule type" value="Genomic_DNA"/>
</dbReference>
<evidence type="ECO:0000313" key="2">
    <source>
        <dbReference type="Proteomes" id="UP001238179"/>
    </source>
</evidence>
<reference evidence="2" key="1">
    <citation type="journal article" date="2023" name="Int. J. Syst. Evol. Microbiol.">
        <title>Mesoterricola silvestris gen. nov., sp. nov., Mesoterricola sediminis sp. nov., Geothrix oryzae sp. nov., Geothrix edaphica sp. nov., Geothrix rubra sp. nov., and Geothrix limicola sp. nov., six novel members of Acidobacteriota isolated from soils.</title>
        <authorList>
            <person name="Itoh H."/>
            <person name="Sugisawa Y."/>
            <person name="Mise K."/>
            <person name="Xu Z."/>
            <person name="Kuniyasu M."/>
            <person name="Ushijima N."/>
            <person name="Kawano K."/>
            <person name="Kobayashi E."/>
            <person name="Shiratori Y."/>
            <person name="Masuda Y."/>
            <person name="Senoo K."/>
        </authorList>
    </citation>
    <scope>NUCLEOTIDE SEQUENCE [LARGE SCALE GENOMIC DNA]</scope>
    <source>
        <strain evidence="2">W79</strain>
    </source>
</reference>
<proteinExistence type="predicted"/>
<evidence type="ECO:0000313" key="1">
    <source>
        <dbReference type="EMBL" id="BDU71024.1"/>
    </source>
</evidence>
<organism evidence="1 2">
    <name type="scientific">Mesoterricola silvestris</name>
    <dbReference type="NCBI Taxonomy" id="2927979"/>
    <lineage>
        <taxon>Bacteria</taxon>
        <taxon>Pseudomonadati</taxon>
        <taxon>Acidobacteriota</taxon>
        <taxon>Holophagae</taxon>
        <taxon>Holophagales</taxon>
        <taxon>Holophagaceae</taxon>
        <taxon>Mesoterricola</taxon>
    </lineage>
</organism>
<gene>
    <name evidence="1" type="ORF">METEAL_01980</name>
</gene>